<evidence type="ECO:0000313" key="2">
    <source>
        <dbReference type="Proteomes" id="UP001234297"/>
    </source>
</evidence>
<sequence>MQEVCGCMGGKRRHGHSGRSSQWKAMSWRIVPQLVSSSDRQVDLFLQFGAGSIALMTREQGTDILYEQSMKIGRKMHEYREAIQSLKTLEEFNLQACINETNGSGIATGSSSSEWPVEEVLKIAFSTRPGKKEHADNTDLYLVLRRHWISTTIMDYWLSVNAERVQGVCIFPSTLAKEYVCMEFASRGWAAVGWEMHNVVSCPQQGNSDDCGVFVMAIANHLARRHELRFTQADMWYFRQKIVHDKYQH</sequence>
<organism evidence="1 2">
    <name type="scientific">Persea americana</name>
    <name type="common">Avocado</name>
    <dbReference type="NCBI Taxonomy" id="3435"/>
    <lineage>
        <taxon>Eukaryota</taxon>
        <taxon>Viridiplantae</taxon>
        <taxon>Streptophyta</taxon>
        <taxon>Embryophyta</taxon>
        <taxon>Tracheophyta</taxon>
        <taxon>Spermatophyta</taxon>
        <taxon>Magnoliopsida</taxon>
        <taxon>Magnoliidae</taxon>
        <taxon>Laurales</taxon>
        <taxon>Lauraceae</taxon>
        <taxon>Persea</taxon>
    </lineage>
</organism>
<gene>
    <name evidence="1" type="ORF">MRB53_026361</name>
</gene>
<comment type="caution">
    <text evidence="1">The sequence shown here is derived from an EMBL/GenBank/DDBJ whole genome shotgun (WGS) entry which is preliminary data.</text>
</comment>
<reference evidence="1 2" key="1">
    <citation type="journal article" date="2022" name="Hortic Res">
        <title>A haplotype resolved chromosomal level avocado genome allows analysis of novel avocado genes.</title>
        <authorList>
            <person name="Nath O."/>
            <person name="Fletcher S.J."/>
            <person name="Hayward A."/>
            <person name="Shaw L.M."/>
            <person name="Masouleh A.K."/>
            <person name="Furtado A."/>
            <person name="Henry R.J."/>
            <person name="Mitter N."/>
        </authorList>
    </citation>
    <scope>NUCLEOTIDE SEQUENCE [LARGE SCALE GENOMIC DNA]</scope>
    <source>
        <strain evidence="2">cv. Hass</strain>
    </source>
</reference>
<keyword evidence="2" id="KW-1185">Reference proteome</keyword>
<dbReference type="EMBL" id="CM056816">
    <property type="protein sequence ID" value="KAJ8633025.1"/>
    <property type="molecule type" value="Genomic_DNA"/>
</dbReference>
<dbReference type="Proteomes" id="UP001234297">
    <property type="component" value="Chromosome 8"/>
</dbReference>
<name>A0ACC2LI43_PERAE</name>
<protein>
    <submittedName>
        <fullName evidence="1">Uncharacterized protein</fullName>
    </submittedName>
</protein>
<evidence type="ECO:0000313" key="1">
    <source>
        <dbReference type="EMBL" id="KAJ8633025.1"/>
    </source>
</evidence>
<proteinExistence type="predicted"/>
<accession>A0ACC2LI43</accession>